<dbReference type="Proteomes" id="UP000261600">
    <property type="component" value="Unplaced"/>
</dbReference>
<dbReference type="InterPro" id="IPR050384">
    <property type="entry name" value="Endophilin_SH3RF"/>
</dbReference>
<evidence type="ECO:0000256" key="3">
    <source>
        <dbReference type="ARBA" id="ARBA00023054"/>
    </source>
</evidence>
<evidence type="ECO:0000256" key="5">
    <source>
        <dbReference type="PROSITE-ProRule" id="PRU00192"/>
    </source>
</evidence>
<evidence type="ECO:0000256" key="6">
    <source>
        <dbReference type="SAM" id="MobiDB-lite"/>
    </source>
</evidence>
<organism evidence="8 9">
    <name type="scientific">Monopterus albus</name>
    <name type="common">Swamp eel</name>
    <dbReference type="NCBI Taxonomy" id="43700"/>
    <lineage>
        <taxon>Eukaryota</taxon>
        <taxon>Metazoa</taxon>
        <taxon>Chordata</taxon>
        <taxon>Craniata</taxon>
        <taxon>Vertebrata</taxon>
        <taxon>Euteleostomi</taxon>
        <taxon>Actinopterygii</taxon>
        <taxon>Neopterygii</taxon>
        <taxon>Teleostei</taxon>
        <taxon>Neoteleostei</taxon>
        <taxon>Acanthomorphata</taxon>
        <taxon>Anabantaria</taxon>
        <taxon>Synbranchiformes</taxon>
        <taxon>Synbranchidae</taxon>
        <taxon>Monopterus</taxon>
    </lineage>
</organism>
<keyword evidence="9" id="KW-1185">Reference proteome</keyword>
<dbReference type="STRING" id="43700.ENSMALP00000017170"/>
<keyword evidence="4" id="KW-0472">Membrane</keyword>
<dbReference type="PRINTS" id="PR00499">
    <property type="entry name" value="P67PHOX"/>
</dbReference>
<feature type="compositionally biased region" description="Pro residues" evidence="6">
    <location>
        <begin position="387"/>
        <end position="405"/>
    </location>
</feature>
<evidence type="ECO:0000256" key="1">
    <source>
        <dbReference type="ARBA" id="ARBA00004170"/>
    </source>
</evidence>
<dbReference type="InterPro" id="IPR036028">
    <property type="entry name" value="SH3-like_dom_sf"/>
</dbReference>
<keyword evidence="2 5" id="KW-0728">SH3 domain</keyword>
<sequence>VEVLVLMDFEGITADEITIRVGDVVKNVTKASEEGWLEGELRGKRGIFPANFVKEVPIYLMGDSSREPRSLRKSTMLRNVRFPYSPMNLDELELVVGETIEIIKEIEDGWWMGVKNGKVGAFPSNFVKEIFVSPKARPKLTNSVFNKEVCSFFRSSNHVISYIFSVVECCQVMFDYKAKAADELDLKKGDTVVILRKVRDEGWWEGELNGRCGLFPDNFVMVIPPTDNLQVSGPDTYLIYILELEWNFLKNQGQQPARYLYNDKPETKDIRSNPPTRVKLPSINKPSPPPVKDKPNKVLPKTNDDVPPPPPPKQPEGKQADQFDGLDVQTEKLSHPTANRAKPPQRRPPSGLVTAASHEASEVDLSVQCHANPPKSLQGTENLMTPPAKPEPQSKTPPPVRPAPPKLLVDGRTVTHKEEPSVESLQAEIKELKMALELLQAQQE</sequence>
<dbReference type="Ensembl" id="ENSMALT00000017508.1">
    <property type="protein sequence ID" value="ENSMALP00000017170.1"/>
    <property type="gene ID" value="ENSMALG00000012000.1"/>
</dbReference>
<dbReference type="PANTHER" id="PTHR14167">
    <property type="entry name" value="SH3 DOMAIN-CONTAINING"/>
    <property type="match status" value="1"/>
</dbReference>
<evidence type="ECO:0000256" key="4">
    <source>
        <dbReference type="ARBA" id="ARBA00023136"/>
    </source>
</evidence>
<dbReference type="CDD" id="cd12142">
    <property type="entry name" value="SH3_D21-like"/>
    <property type="match status" value="1"/>
</dbReference>
<evidence type="ECO:0000313" key="8">
    <source>
        <dbReference type="Ensembl" id="ENSMALP00000017170.1"/>
    </source>
</evidence>
<evidence type="ECO:0000259" key="7">
    <source>
        <dbReference type="PROSITE" id="PS50002"/>
    </source>
</evidence>
<dbReference type="InterPro" id="IPR035468">
    <property type="entry name" value="SH3D21_SH3"/>
</dbReference>
<keyword evidence="3" id="KW-0175">Coiled coil</keyword>
<accession>A0A3Q3JKG6</accession>
<feature type="domain" description="SH3" evidence="7">
    <location>
        <begin position="73"/>
        <end position="132"/>
    </location>
</feature>
<evidence type="ECO:0000256" key="2">
    <source>
        <dbReference type="ARBA" id="ARBA00022443"/>
    </source>
</evidence>
<comment type="subcellular location">
    <subcellularLocation>
        <location evidence="1">Membrane</location>
        <topology evidence="1">Peripheral membrane protein</topology>
    </subcellularLocation>
</comment>
<dbReference type="InterPro" id="IPR001452">
    <property type="entry name" value="SH3_domain"/>
</dbReference>
<dbReference type="Pfam" id="PF14604">
    <property type="entry name" value="SH3_9"/>
    <property type="match status" value="3"/>
</dbReference>
<feature type="domain" description="SH3" evidence="7">
    <location>
        <begin position="1"/>
        <end position="58"/>
    </location>
</feature>
<feature type="region of interest" description="Disordered" evidence="6">
    <location>
        <begin position="261"/>
        <end position="422"/>
    </location>
</feature>
<feature type="compositionally biased region" description="Basic and acidic residues" evidence="6">
    <location>
        <begin position="261"/>
        <end position="271"/>
    </location>
</feature>
<name>A0A3Q3JKG6_MONAL</name>
<dbReference type="PANTHER" id="PTHR14167:SF81">
    <property type="entry name" value="ENDOPHILIN-A"/>
    <property type="match status" value="1"/>
</dbReference>
<dbReference type="Gene3D" id="2.30.30.40">
    <property type="entry name" value="SH3 Domains"/>
    <property type="match status" value="3"/>
</dbReference>
<evidence type="ECO:0000313" key="9">
    <source>
        <dbReference type="Proteomes" id="UP000261600"/>
    </source>
</evidence>
<reference evidence="8" key="2">
    <citation type="submission" date="2025-09" db="UniProtKB">
        <authorList>
            <consortium name="Ensembl"/>
        </authorList>
    </citation>
    <scope>IDENTIFICATION</scope>
</reference>
<dbReference type="SMART" id="SM00326">
    <property type="entry name" value="SH3"/>
    <property type="match status" value="3"/>
</dbReference>
<reference evidence="8" key="1">
    <citation type="submission" date="2025-08" db="UniProtKB">
        <authorList>
            <consortium name="Ensembl"/>
        </authorList>
    </citation>
    <scope>IDENTIFICATION</scope>
</reference>
<dbReference type="PROSITE" id="PS50002">
    <property type="entry name" value="SH3"/>
    <property type="match status" value="3"/>
</dbReference>
<dbReference type="SUPFAM" id="SSF50044">
    <property type="entry name" value="SH3-domain"/>
    <property type="match status" value="3"/>
</dbReference>
<dbReference type="AlphaFoldDB" id="A0A3Q3JKG6"/>
<protein>
    <recommendedName>
        <fullName evidence="7">SH3 domain-containing protein</fullName>
    </recommendedName>
</protein>
<dbReference type="PRINTS" id="PR00452">
    <property type="entry name" value="SH3DOMAIN"/>
</dbReference>
<feature type="domain" description="SH3" evidence="7">
    <location>
        <begin position="165"/>
        <end position="225"/>
    </location>
</feature>
<proteinExistence type="predicted"/>